<dbReference type="AlphaFoldDB" id="A0A7J7MH19"/>
<reference evidence="1 2" key="1">
    <citation type="journal article" date="2020" name="IScience">
        <title>Genome Sequencing of the Endangered Kingdonia uniflora (Circaeasteraceae, Ranunculales) Reveals Potential Mechanisms of Evolutionary Specialization.</title>
        <authorList>
            <person name="Sun Y."/>
            <person name="Deng T."/>
            <person name="Zhang A."/>
            <person name="Moore M.J."/>
            <person name="Landis J.B."/>
            <person name="Lin N."/>
            <person name="Zhang H."/>
            <person name="Zhang X."/>
            <person name="Huang J."/>
            <person name="Zhang X."/>
            <person name="Sun H."/>
            <person name="Wang H."/>
        </authorList>
    </citation>
    <scope>NUCLEOTIDE SEQUENCE [LARGE SCALE GENOMIC DNA]</scope>
    <source>
        <strain evidence="1">TB1705</strain>
        <tissue evidence="1">Leaf</tissue>
    </source>
</reference>
<keyword evidence="2" id="KW-1185">Reference proteome</keyword>
<dbReference type="OrthoDB" id="1704443at2759"/>
<sequence length="92" mass="9487">MEALLKSGSDTAVRATFKLISEDLKPFLSSSSLSSTDLIGKFVMLEPIDFPGMVIVKQGPSSNLAVGHALGNTGSSTFQVVAGLDGKANSIS</sequence>
<evidence type="ECO:0000313" key="2">
    <source>
        <dbReference type="Proteomes" id="UP000541444"/>
    </source>
</evidence>
<name>A0A7J7MH19_9MAGN</name>
<dbReference type="PANTHER" id="PTHR31151:SF0">
    <property type="entry name" value="PROLINE-TRNA LIGASE (DUF1680)"/>
    <property type="match status" value="1"/>
</dbReference>
<dbReference type="PANTHER" id="PTHR31151">
    <property type="entry name" value="PROLINE-TRNA LIGASE (DUF1680)"/>
    <property type="match status" value="1"/>
</dbReference>
<comment type="caution">
    <text evidence="1">The sequence shown here is derived from an EMBL/GenBank/DDBJ whole genome shotgun (WGS) entry which is preliminary data.</text>
</comment>
<protein>
    <submittedName>
        <fullName evidence="1">Uncharacterized protein</fullName>
    </submittedName>
</protein>
<gene>
    <name evidence="1" type="ORF">GIB67_016428</name>
</gene>
<dbReference type="EMBL" id="JACGCM010001511">
    <property type="protein sequence ID" value="KAF6154176.1"/>
    <property type="molecule type" value="Genomic_DNA"/>
</dbReference>
<proteinExistence type="predicted"/>
<accession>A0A7J7MH19</accession>
<evidence type="ECO:0000313" key="1">
    <source>
        <dbReference type="EMBL" id="KAF6154176.1"/>
    </source>
</evidence>
<dbReference type="Proteomes" id="UP000541444">
    <property type="component" value="Unassembled WGS sequence"/>
</dbReference>
<organism evidence="1 2">
    <name type="scientific">Kingdonia uniflora</name>
    <dbReference type="NCBI Taxonomy" id="39325"/>
    <lineage>
        <taxon>Eukaryota</taxon>
        <taxon>Viridiplantae</taxon>
        <taxon>Streptophyta</taxon>
        <taxon>Embryophyta</taxon>
        <taxon>Tracheophyta</taxon>
        <taxon>Spermatophyta</taxon>
        <taxon>Magnoliopsida</taxon>
        <taxon>Ranunculales</taxon>
        <taxon>Circaeasteraceae</taxon>
        <taxon>Kingdonia</taxon>
    </lineage>
</organism>